<dbReference type="EMBL" id="CABM01000036">
    <property type="protein sequence ID" value="CBH96901.1"/>
    <property type="molecule type" value="Genomic_DNA"/>
</dbReference>
<dbReference type="Pfam" id="PF00015">
    <property type="entry name" value="MCPsignal"/>
    <property type="match status" value="1"/>
</dbReference>
<feature type="compositionally biased region" description="Polar residues" evidence="2">
    <location>
        <begin position="10"/>
        <end position="23"/>
    </location>
</feature>
<dbReference type="SUPFAM" id="SSF58104">
    <property type="entry name" value="Methyl-accepting chemotaxis protein (MCP) signaling domain"/>
    <property type="match status" value="1"/>
</dbReference>
<dbReference type="PANTHER" id="PTHR32089:SF114">
    <property type="entry name" value="METHYL-ACCEPTING CHEMOTAXIS PROTEIN MCPB"/>
    <property type="match status" value="1"/>
</dbReference>
<comment type="caution">
    <text evidence="4">The sequence shown here is derived from an EMBL/GenBank/DDBJ whole genome shotgun (WGS) entry which is preliminary data.</text>
</comment>
<dbReference type="Gene3D" id="1.10.287.950">
    <property type="entry name" value="Methyl-accepting chemotaxis protein"/>
    <property type="match status" value="1"/>
</dbReference>
<gene>
    <name evidence="4" type="ORF">CARN2_1531</name>
</gene>
<dbReference type="GO" id="GO:0016020">
    <property type="term" value="C:membrane"/>
    <property type="evidence" value="ECO:0007669"/>
    <property type="project" value="InterPro"/>
</dbReference>
<evidence type="ECO:0000256" key="1">
    <source>
        <dbReference type="ARBA" id="ARBA00023224"/>
    </source>
</evidence>
<evidence type="ECO:0000259" key="3">
    <source>
        <dbReference type="PROSITE" id="PS50111"/>
    </source>
</evidence>
<evidence type="ECO:0000313" key="4">
    <source>
        <dbReference type="EMBL" id="CBH96901.1"/>
    </source>
</evidence>
<dbReference type="SMART" id="SM00283">
    <property type="entry name" value="MA"/>
    <property type="match status" value="1"/>
</dbReference>
<sequence length="439" mass="47886">MRIRFDSKAALSQNQQHAKQQTGRIAGAGQELGRLVQGTDGLVIQAQQMDAEAGRIDQLAAEGATQSASIRDLFADLVKQNKHNRAEILALQEQFRTVVQHMRTIRDIAQKTNLLALNAAIEAARPGEAGRGFAVVANEIRNLAQITEKSTLSINDSVGTIGTSLLAIGQSTDQFATRMQSSHAQVQDITGHFADIASGVSNVARQTSSASAQLTAQAQHLRGLDQDFDTMAAQVRANAEEAVQTSTRITDALEQALNKSQGLFESATLFRTDSPASRVIGTLEQAAVEMQARLQQGLELGEHTEAELFDDYQPVPNTDPQKFTTRSTAWVKREIQSIEDRYLVLSDQYKYVRLVDRSGCAAAHNSVYGQPLTGDPNIDLIGNRSMRLFNDPVGLASARNRRGFLLQVYARDTGEVMRELTCPVMLAGTHWGAVRLGFV</sequence>
<organism evidence="4">
    <name type="scientific">mine drainage metagenome</name>
    <dbReference type="NCBI Taxonomy" id="410659"/>
    <lineage>
        <taxon>unclassified sequences</taxon>
        <taxon>metagenomes</taxon>
        <taxon>ecological metagenomes</taxon>
    </lineage>
</organism>
<protein>
    <submittedName>
        <fullName evidence="4">Putative bacterial chemotaxis sensory transducer</fullName>
    </submittedName>
</protein>
<accession>E6PPP7</accession>
<feature type="domain" description="Methyl-accepting transducer" evidence="3">
    <location>
        <begin position="9"/>
        <end position="250"/>
    </location>
</feature>
<name>E6PPP7_9ZZZZ</name>
<evidence type="ECO:0000256" key="2">
    <source>
        <dbReference type="SAM" id="MobiDB-lite"/>
    </source>
</evidence>
<dbReference type="InterPro" id="IPR004089">
    <property type="entry name" value="MCPsignal_dom"/>
</dbReference>
<dbReference type="PANTHER" id="PTHR32089">
    <property type="entry name" value="METHYL-ACCEPTING CHEMOTAXIS PROTEIN MCPB"/>
    <property type="match status" value="1"/>
</dbReference>
<keyword evidence="1" id="KW-0807">Transducer</keyword>
<dbReference type="PROSITE" id="PS50111">
    <property type="entry name" value="CHEMOTAXIS_TRANSDUC_2"/>
    <property type="match status" value="1"/>
</dbReference>
<dbReference type="GO" id="GO:0007165">
    <property type="term" value="P:signal transduction"/>
    <property type="evidence" value="ECO:0007669"/>
    <property type="project" value="UniProtKB-KW"/>
</dbReference>
<reference evidence="4" key="1">
    <citation type="submission" date="2009-10" db="EMBL/GenBank/DDBJ databases">
        <title>Diversity of trophic interactions inside an arsenic-rich microbial ecosystem.</title>
        <authorList>
            <person name="Bertin P.N."/>
            <person name="Heinrich-Salmeron A."/>
            <person name="Pelletier E."/>
            <person name="Goulhen-Chollet F."/>
            <person name="Arsene-Ploetze F."/>
            <person name="Gallien S."/>
            <person name="Calteau A."/>
            <person name="Vallenet D."/>
            <person name="Casiot C."/>
            <person name="Chane-Woon-Ming B."/>
            <person name="Giloteaux L."/>
            <person name="Barakat M."/>
            <person name="Bonnefoy V."/>
            <person name="Bruneel O."/>
            <person name="Chandler M."/>
            <person name="Cleiss J."/>
            <person name="Duran R."/>
            <person name="Elbaz-Poulichet F."/>
            <person name="Fonknechten N."/>
            <person name="Lauga B."/>
            <person name="Mornico D."/>
            <person name="Ortet P."/>
            <person name="Schaeffer C."/>
            <person name="Siguier P."/>
            <person name="Alexander Thil Smith A."/>
            <person name="Van Dorsselaer A."/>
            <person name="Weissenbach J."/>
            <person name="Medigue C."/>
            <person name="Le Paslier D."/>
        </authorList>
    </citation>
    <scope>NUCLEOTIDE SEQUENCE</scope>
</reference>
<dbReference type="AlphaFoldDB" id="E6PPP7"/>
<feature type="region of interest" description="Disordered" evidence="2">
    <location>
        <begin position="1"/>
        <end position="23"/>
    </location>
</feature>
<proteinExistence type="predicted"/>